<dbReference type="GO" id="GO:0006304">
    <property type="term" value="P:DNA modification"/>
    <property type="evidence" value="ECO:0007669"/>
    <property type="project" value="InterPro"/>
</dbReference>
<evidence type="ECO:0000256" key="1">
    <source>
        <dbReference type="ARBA" id="ARBA00022603"/>
    </source>
</evidence>
<dbReference type="GO" id="GO:0009007">
    <property type="term" value="F:site-specific DNA-methyltransferase (adenine-specific) activity"/>
    <property type="evidence" value="ECO:0007669"/>
    <property type="project" value="UniProtKB-EC"/>
</dbReference>
<dbReference type="EMBL" id="PHGZ01000021">
    <property type="protein sequence ID" value="PJG82374.1"/>
    <property type="molecule type" value="Genomic_DNA"/>
</dbReference>
<dbReference type="InterPro" id="IPR011639">
    <property type="entry name" value="MethylTrfase_TaqI-like_dom"/>
</dbReference>
<feature type="domain" description="Type II methyltransferase M.TaqI-like" evidence="3">
    <location>
        <begin position="3"/>
        <end position="85"/>
    </location>
</feature>
<dbReference type="InterPro" id="IPR002052">
    <property type="entry name" value="DNA_methylase_N6_adenine_CS"/>
</dbReference>
<dbReference type="Gene3D" id="3.40.50.150">
    <property type="entry name" value="Vaccinia Virus protein VP39"/>
    <property type="match status" value="1"/>
</dbReference>
<evidence type="ECO:0000313" key="5">
    <source>
        <dbReference type="Proteomes" id="UP000230282"/>
    </source>
</evidence>
<accession>A0A2M8RU33</accession>
<comment type="caution">
    <text evidence="4">The sequence shown here is derived from an EMBL/GenBank/DDBJ whole genome shotgun (WGS) entry which is preliminary data.</text>
</comment>
<evidence type="ECO:0000256" key="2">
    <source>
        <dbReference type="ARBA" id="ARBA00022679"/>
    </source>
</evidence>
<dbReference type="Pfam" id="PF07669">
    <property type="entry name" value="Eco57I"/>
    <property type="match status" value="1"/>
</dbReference>
<keyword evidence="1" id="KW-0489">Methyltransferase</keyword>
<protein>
    <recommendedName>
        <fullName evidence="3">Type II methyltransferase M.TaqI-like domain-containing protein</fullName>
    </recommendedName>
</protein>
<dbReference type="Proteomes" id="UP000230282">
    <property type="component" value="Unassembled WGS sequence"/>
</dbReference>
<evidence type="ECO:0000313" key="4">
    <source>
        <dbReference type="EMBL" id="PJG82374.1"/>
    </source>
</evidence>
<gene>
    <name evidence="4" type="ORF">CVP04_09695</name>
</gene>
<keyword evidence="5" id="KW-1185">Reference proteome</keyword>
<dbReference type="GO" id="GO:0032259">
    <property type="term" value="P:methylation"/>
    <property type="evidence" value="ECO:0007669"/>
    <property type="project" value="UniProtKB-KW"/>
</dbReference>
<name>A0A2M8RU33_9PAST</name>
<dbReference type="GO" id="GO:0003676">
    <property type="term" value="F:nucleic acid binding"/>
    <property type="evidence" value="ECO:0007669"/>
    <property type="project" value="InterPro"/>
</dbReference>
<proteinExistence type="predicted"/>
<evidence type="ECO:0000259" key="3">
    <source>
        <dbReference type="Pfam" id="PF07669"/>
    </source>
</evidence>
<dbReference type="SUPFAM" id="SSF53335">
    <property type="entry name" value="S-adenosyl-L-methionine-dependent methyltransferases"/>
    <property type="match status" value="1"/>
</dbReference>
<dbReference type="AlphaFoldDB" id="A0A2M8RU33"/>
<reference evidence="4 5" key="1">
    <citation type="submission" date="2017-11" db="EMBL/GenBank/DDBJ databases">
        <title>Reclassification of Bisgaard taxon 5 as Caviibacterium pharyngocola gen. nov., sp. nov.</title>
        <authorList>
            <person name="Christensen H."/>
        </authorList>
    </citation>
    <scope>NUCLEOTIDE SEQUENCE [LARGE SCALE GENOMIC DNA]</scope>
    <source>
        <strain evidence="4 5">7_3</strain>
    </source>
</reference>
<dbReference type="PROSITE" id="PS00092">
    <property type="entry name" value="N6_MTASE"/>
    <property type="match status" value="1"/>
</dbReference>
<sequence>MIMKFDVVVGNPPYQELNVGENNQAVPMYHRFYELAEKCSDKYILITPARFLANQGATPKAWNKKMLSDKHLSIKYFNSKSDEVFPNTEIKGGVVVLLRDKNKNFGEIDTFIAFEQLRNIYNKIRQKSSSYLSEIVFSPDSYRFSNNLFSENPDLTGRTDDSHAKAVSSSVFKRYPEIFFKEKPISQEEYVRIYGRLDGERVYFWTKRNYLSEHLNLDKWKVFIAGANGTGSFGETLSLPVVGEPFVGHNQTFVSIGKFDSEFEANSLLKYIKTKFARALLGIMKTTQNNQSKNTWSKIPLQDFTNKSDIDWSLSISDIDLQLYKKYELNTDEVCFIEKTVKTME</sequence>
<keyword evidence="2" id="KW-0808">Transferase</keyword>
<dbReference type="OrthoDB" id="9782445at2"/>
<dbReference type="InterPro" id="IPR029063">
    <property type="entry name" value="SAM-dependent_MTases_sf"/>
</dbReference>
<organism evidence="4 5">
    <name type="scientific">Caviibacterium pharyngocola</name>
    <dbReference type="NCBI Taxonomy" id="28159"/>
    <lineage>
        <taxon>Bacteria</taxon>
        <taxon>Pseudomonadati</taxon>
        <taxon>Pseudomonadota</taxon>
        <taxon>Gammaproteobacteria</taxon>
        <taxon>Pasteurellales</taxon>
        <taxon>Pasteurellaceae</taxon>
        <taxon>Caviibacterium</taxon>
    </lineage>
</organism>